<organism evidence="2 3">
    <name type="scientific">Neisseria oralis</name>
    <dbReference type="NCBI Taxonomy" id="1107316"/>
    <lineage>
        <taxon>Bacteria</taxon>
        <taxon>Pseudomonadati</taxon>
        <taxon>Pseudomonadota</taxon>
        <taxon>Betaproteobacteria</taxon>
        <taxon>Neisseriales</taxon>
        <taxon>Neisseriaceae</taxon>
        <taxon>Neisseria</taxon>
    </lineage>
</organism>
<dbReference type="InterPro" id="IPR017853">
    <property type="entry name" value="GH"/>
</dbReference>
<evidence type="ECO:0000313" key="3">
    <source>
        <dbReference type="Proteomes" id="UP001621964"/>
    </source>
</evidence>
<protein>
    <submittedName>
        <fullName evidence="2">Tat pathway signal sequence</fullName>
    </submittedName>
</protein>
<evidence type="ECO:0000313" key="2">
    <source>
        <dbReference type="EMBL" id="MFK7641703.1"/>
    </source>
</evidence>
<dbReference type="SUPFAM" id="SSF51445">
    <property type="entry name" value="(Trans)glycosidases"/>
    <property type="match status" value="1"/>
</dbReference>
<dbReference type="EMBL" id="JBJGEB010000003">
    <property type="protein sequence ID" value="MFK7641703.1"/>
    <property type="molecule type" value="Genomic_DNA"/>
</dbReference>
<sequence length="309" mass="34951">MNMKRSILLPLLLAFSGAALAQPAELSTPIRGITLESTDNLDMTLKLIKSSRKRLTVRLVMDDDDISAYKKVVDALAPHANVMVQILDSEQMPNYSVEKIRRRTTRAMNAFGDKVALWEIGNELNGNWVGSSPQEINAKAQAAYEVVKKRNGKTALTLNYWSSPNCYEKDWEATSKYAESLPASLRNVDYAFLSIYETVCTPAQHPSSNDLARTFNHFKGQFSKATKFGIGEIGTQDESDEQKPATLEEKKRIANYYYGLQQPLYAKMGDRYVGGYFWWYFHRDATLPEVNGGRKDNLWPTLKGLLEQL</sequence>
<dbReference type="Gene3D" id="3.20.20.80">
    <property type="entry name" value="Glycosidases"/>
    <property type="match status" value="1"/>
</dbReference>
<keyword evidence="1" id="KW-0732">Signal</keyword>
<dbReference type="RefSeq" id="WP_138627938.1">
    <property type="nucleotide sequence ID" value="NZ_JBJGEB010000003.1"/>
</dbReference>
<accession>A0ABW8Q3Z4</accession>
<proteinExistence type="predicted"/>
<comment type="caution">
    <text evidence="2">The sequence shown here is derived from an EMBL/GenBank/DDBJ whole genome shotgun (WGS) entry which is preliminary data.</text>
</comment>
<gene>
    <name evidence="2" type="ORF">ACI43T_04215</name>
</gene>
<name>A0ABW8Q3Z4_9NEIS</name>
<evidence type="ECO:0000256" key="1">
    <source>
        <dbReference type="SAM" id="SignalP"/>
    </source>
</evidence>
<feature type="signal peptide" evidence="1">
    <location>
        <begin position="1"/>
        <end position="21"/>
    </location>
</feature>
<feature type="chain" id="PRO_5045734731" evidence="1">
    <location>
        <begin position="22"/>
        <end position="309"/>
    </location>
</feature>
<dbReference type="Proteomes" id="UP001621964">
    <property type="component" value="Unassembled WGS sequence"/>
</dbReference>
<reference evidence="2 3" key="1">
    <citation type="submission" date="2024-11" db="EMBL/GenBank/DDBJ databases">
        <authorList>
            <person name="Mikucki A.G."/>
            <person name="Kahler C.M."/>
        </authorList>
    </citation>
    <scope>NUCLEOTIDE SEQUENCE [LARGE SCALE GENOMIC DNA]</scope>
    <source>
        <strain evidence="2 3">EXNM717</strain>
    </source>
</reference>
<keyword evidence="3" id="KW-1185">Reference proteome</keyword>